<dbReference type="EMBL" id="GBRH01259738">
    <property type="protein sequence ID" value="JAD38157.1"/>
    <property type="molecule type" value="Transcribed_RNA"/>
</dbReference>
<reference evidence="1" key="2">
    <citation type="journal article" date="2015" name="Data Brief">
        <title>Shoot transcriptome of the giant reed, Arundo donax.</title>
        <authorList>
            <person name="Barrero R.A."/>
            <person name="Guerrero F.D."/>
            <person name="Moolhuijzen P."/>
            <person name="Goolsby J.A."/>
            <person name="Tidwell J."/>
            <person name="Bellgard S.E."/>
            <person name="Bellgard M.I."/>
        </authorList>
    </citation>
    <scope>NUCLEOTIDE SEQUENCE</scope>
    <source>
        <tissue evidence="1">Shoot tissue taken approximately 20 cm above the soil surface</tissue>
    </source>
</reference>
<sequence length="33" mass="3839">MASMEPYTPPSRAATPVMWLRCLRARLPRADRH</sequence>
<organism evidence="1">
    <name type="scientific">Arundo donax</name>
    <name type="common">Giant reed</name>
    <name type="synonym">Donax arundinaceus</name>
    <dbReference type="NCBI Taxonomy" id="35708"/>
    <lineage>
        <taxon>Eukaryota</taxon>
        <taxon>Viridiplantae</taxon>
        <taxon>Streptophyta</taxon>
        <taxon>Embryophyta</taxon>
        <taxon>Tracheophyta</taxon>
        <taxon>Spermatophyta</taxon>
        <taxon>Magnoliopsida</taxon>
        <taxon>Liliopsida</taxon>
        <taxon>Poales</taxon>
        <taxon>Poaceae</taxon>
        <taxon>PACMAD clade</taxon>
        <taxon>Arundinoideae</taxon>
        <taxon>Arundineae</taxon>
        <taxon>Arundo</taxon>
    </lineage>
</organism>
<protein>
    <submittedName>
        <fullName evidence="1">Uncharacterized protein</fullName>
    </submittedName>
</protein>
<reference evidence="1" key="1">
    <citation type="submission" date="2014-09" db="EMBL/GenBank/DDBJ databases">
        <authorList>
            <person name="Magalhaes I.L.F."/>
            <person name="Oliveira U."/>
            <person name="Santos F.R."/>
            <person name="Vidigal T.H.D.A."/>
            <person name="Brescovit A.D."/>
            <person name="Santos A.J."/>
        </authorList>
    </citation>
    <scope>NUCLEOTIDE SEQUENCE</scope>
    <source>
        <tissue evidence="1">Shoot tissue taken approximately 20 cm above the soil surface</tissue>
    </source>
</reference>
<proteinExistence type="predicted"/>
<accession>A0A0A8ZTK9</accession>
<evidence type="ECO:0000313" key="1">
    <source>
        <dbReference type="EMBL" id="JAD38157.1"/>
    </source>
</evidence>
<name>A0A0A8ZTK9_ARUDO</name>
<dbReference type="AlphaFoldDB" id="A0A0A8ZTK9"/>